<dbReference type="Proteomes" id="UP000266644">
    <property type="component" value="Unassembled WGS sequence"/>
</dbReference>
<reference evidence="1" key="2">
    <citation type="submission" date="2014-07" db="EMBL/GenBank/DDBJ databases">
        <title>Genetics and epidemiology of antimicrobial resistance in B. fragilis group.</title>
        <authorList>
            <person name="Sydenham T.V."/>
            <person name="Hasman H."/>
            <person name="Kemp M."/>
            <person name="Justesen U.S."/>
        </authorList>
    </citation>
    <scope>NUCLEOTIDE SEQUENCE [LARGE SCALE GENOMIC DNA]</scope>
    <source>
        <strain evidence="1">DCMOUH0018B</strain>
    </source>
</reference>
<reference evidence="2" key="5">
    <citation type="submission" date="2022-12" db="EMBL/GenBank/DDBJ databases">
        <title>Development of a Multilocus Sequence Typing Scheme for Bacteroides fragilis Based on Whole Genome Sequencing Data and Clinical Application.</title>
        <authorList>
            <person name="Nielsen F.D."/>
            <person name="Justesen U.S."/>
        </authorList>
    </citation>
    <scope>NUCLEOTIDE SEQUENCE</scope>
    <source>
        <strain evidence="2">BF_BC_ODE_DK_2015_2</strain>
    </source>
</reference>
<dbReference type="EMBL" id="QRJE01000011">
    <property type="protein sequence ID" value="RHH12410.1"/>
    <property type="molecule type" value="Genomic_DNA"/>
</dbReference>
<protein>
    <submittedName>
        <fullName evidence="4">Uncharacterized protein</fullName>
    </submittedName>
</protein>
<dbReference type="Proteomes" id="UP000284614">
    <property type="component" value="Unassembled WGS sequence"/>
</dbReference>
<sequence length="130" mass="15514">MILNIEDIPYVVITNGKTDESKRILETLEKKPEKLDITTHRELVILFFLWLNYQQKGTKKRKGIRELAHIMYRMLYFGQKQNPTKEMSVQSIETEIFNTLKFLKEEKKGTDKDLETNILDEIKTFFKENV</sequence>
<reference evidence="1" key="1">
    <citation type="book" date="2014" name="THE 24TH EUROPEAN CONGRESS OF CLINICAL MICROBIOLOGY AND INFECTIOUS DISEASES" publisher="ECCMID 2014" city="Barcelona, Spain">
        <title>Identification of resistance genes in three multidrug-resistant Bacteroides fragilis isolates by whole genome sequencing.</title>
        <editorList>
            <person name="Unknown"/>
            <person name="A."/>
        </editorList>
        <authorList>
            <person name="Sydenham T.V."/>
            <person name="Hasman H."/>
            <person name="Wang M."/>
            <person name="Soki J."/>
            <person name="Nagy E."/>
            <person name="Justesen U.S."/>
        </authorList>
    </citation>
    <scope>NUCLEOTIDE SEQUENCE</scope>
    <source>
        <strain evidence="1">DCMOUH0018B</strain>
    </source>
</reference>
<evidence type="ECO:0000313" key="7">
    <source>
        <dbReference type="Proteomes" id="UP000284614"/>
    </source>
</evidence>
<name>A0A081U755_BACFG</name>
<evidence type="ECO:0000313" key="4">
    <source>
        <dbReference type="EMBL" id="RGY70308.1"/>
    </source>
</evidence>
<dbReference type="EMBL" id="QSDG01000004">
    <property type="protein sequence ID" value="RGY70308.1"/>
    <property type="molecule type" value="Genomic_DNA"/>
</dbReference>
<reference evidence="3 8" key="4">
    <citation type="submission" date="2020-05" db="EMBL/GenBank/DDBJ databases">
        <title>FDA dAtabase for Regulatory Grade micrObial Sequences (FDA-ARGOS): Supporting development and validation of Infectious Disease Dx tests.</title>
        <authorList>
            <person name="Bojja K."/>
            <person name="Kessler A."/>
            <person name="Tallon L."/>
            <person name="Sadzewicz L."/>
            <person name="Zhao X."/>
            <person name="Vavikolanu K."/>
            <person name="Mehta A."/>
            <person name="Aluvathingal J."/>
            <person name="Nadendla S."/>
            <person name="Myers T."/>
            <person name="Yan Y."/>
            <person name="Sichtig H."/>
        </authorList>
    </citation>
    <scope>NUCLEOTIDE SEQUENCE [LARGE SCALE GENOMIC DNA]</scope>
    <source>
        <strain evidence="3 8">FDAARGOS_763</strain>
    </source>
</reference>
<dbReference type="EMBL" id="JAPUAC010000004">
    <property type="protein sequence ID" value="MCZ2654081.1"/>
    <property type="molecule type" value="Genomic_DNA"/>
</dbReference>
<proteinExistence type="predicted"/>
<reference evidence="6 7" key="3">
    <citation type="submission" date="2018-08" db="EMBL/GenBank/DDBJ databases">
        <title>A genome reference for cultivated species of the human gut microbiota.</title>
        <authorList>
            <person name="Zou Y."/>
            <person name="Xue W."/>
            <person name="Luo G."/>
        </authorList>
    </citation>
    <scope>NUCLEOTIDE SEQUENCE [LARGE SCALE GENOMIC DNA]</scope>
    <source>
        <strain evidence="5 6">AM18-6</strain>
        <strain evidence="4 7">OF01-1</strain>
    </source>
</reference>
<accession>A0A081U755</accession>
<evidence type="ECO:0000313" key="2">
    <source>
        <dbReference type="EMBL" id="MCZ2654081.1"/>
    </source>
</evidence>
<dbReference type="RefSeq" id="WP_005781156.1">
    <property type="nucleotide sequence ID" value="NZ_CAEUHN010000001.1"/>
</dbReference>
<evidence type="ECO:0000313" key="1">
    <source>
        <dbReference type="EMBL" id="KFX72547.1"/>
    </source>
</evidence>
<organism evidence="4 7">
    <name type="scientific">Bacteroides fragilis</name>
    <dbReference type="NCBI Taxonomy" id="817"/>
    <lineage>
        <taxon>Bacteria</taxon>
        <taxon>Pseudomonadati</taxon>
        <taxon>Bacteroidota</taxon>
        <taxon>Bacteroidia</taxon>
        <taxon>Bacteroidales</taxon>
        <taxon>Bacteroidaceae</taxon>
        <taxon>Bacteroides</taxon>
    </lineage>
</organism>
<evidence type="ECO:0000313" key="3">
    <source>
        <dbReference type="EMBL" id="QKH86590.1"/>
    </source>
</evidence>
<dbReference type="Proteomes" id="UP000501467">
    <property type="component" value="Chromosome"/>
</dbReference>
<dbReference type="PATRIC" id="fig|817.53.peg.4586"/>
<dbReference type="Proteomes" id="UP001075704">
    <property type="component" value="Unassembled WGS sequence"/>
</dbReference>
<dbReference type="AlphaFoldDB" id="A0A081U755"/>
<evidence type="ECO:0000313" key="6">
    <source>
        <dbReference type="Proteomes" id="UP000266644"/>
    </source>
</evidence>
<evidence type="ECO:0000313" key="8">
    <source>
        <dbReference type="Proteomes" id="UP000501467"/>
    </source>
</evidence>
<gene>
    <name evidence="5" type="ORF">DW228_08075</name>
    <name evidence="4" type="ORF">DXA27_06560</name>
    <name evidence="1" type="ORF">EE52_0222170</name>
    <name evidence="3" type="ORF">FOC69_20455</name>
    <name evidence="2" type="ORF">O1422_07880</name>
</gene>
<dbReference type="EMBL" id="JMZZ02000226">
    <property type="protein sequence ID" value="KFX72547.1"/>
    <property type="molecule type" value="Genomic_DNA"/>
</dbReference>
<evidence type="ECO:0000313" key="5">
    <source>
        <dbReference type="EMBL" id="RHH12410.1"/>
    </source>
</evidence>
<dbReference type="EMBL" id="CP054003">
    <property type="protein sequence ID" value="QKH86590.1"/>
    <property type="molecule type" value="Genomic_DNA"/>
</dbReference>